<feature type="transmembrane region" description="Helical" evidence="1">
    <location>
        <begin position="27"/>
        <end position="49"/>
    </location>
</feature>
<dbReference type="RefSeq" id="WP_247373410.1">
    <property type="nucleotide sequence ID" value="NZ_JALLGV010000001.1"/>
</dbReference>
<accession>A0ABD6CBR7</accession>
<keyword evidence="1" id="KW-1133">Transmembrane helix</keyword>
<dbReference type="AlphaFoldDB" id="A0ABD6CBR7"/>
<comment type="caution">
    <text evidence="2">The sequence shown here is derived from an EMBL/GenBank/DDBJ whole genome shotgun (WGS) entry which is preliminary data.</text>
</comment>
<keyword evidence="1" id="KW-0472">Membrane</keyword>
<keyword evidence="3" id="KW-1185">Reference proteome</keyword>
<dbReference type="Pfam" id="PF23958">
    <property type="entry name" value="DUF7287"/>
    <property type="match status" value="1"/>
</dbReference>
<evidence type="ECO:0000313" key="2">
    <source>
        <dbReference type="EMBL" id="MFD1587466.1"/>
    </source>
</evidence>
<keyword evidence="1" id="KW-0812">Transmembrane</keyword>
<name>A0ABD6CBR7_9EURY</name>
<gene>
    <name evidence="2" type="ORF">ACFR9U_10755</name>
</gene>
<organism evidence="2 3">
    <name type="scientific">Halorientalis brevis</name>
    <dbReference type="NCBI Taxonomy" id="1126241"/>
    <lineage>
        <taxon>Archaea</taxon>
        <taxon>Methanobacteriati</taxon>
        <taxon>Methanobacteriota</taxon>
        <taxon>Stenosarchaea group</taxon>
        <taxon>Halobacteria</taxon>
        <taxon>Halobacteriales</taxon>
        <taxon>Haloarculaceae</taxon>
        <taxon>Halorientalis</taxon>
    </lineage>
</organism>
<evidence type="ECO:0000313" key="3">
    <source>
        <dbReference type="Proteomes" id="UP001597119"/>
    </source>
</evidence>
<evidence type="ECO:0000256" key="1">
    <source>
        <dbReference type="SAM" id="Phobius"/>
    </source>
</evidence>
<reference evidence="2 3" key="1">
    <citation type="journal article" date="2019" name="Int. J. Syst. Evol. Microbiol.">
        <title>The Global Catalogue of Microorganisms (GCM) 10K type strain sequencing project: providing services to taxonomists for standard genome sequencing and annotation.</title>
        <authorList>
            <consortium name="The Broad Institute Genomics Platform"/>
            <consortium name="The Broad Institute Genome Sequencing Center for Infectious Disease"/>
            <person name="Wu L."/>
            <person name="Ma J."/>
        </authorList>
    </citation>
    <scope>NUCLEOTIDE SEQUENCE [LARGE SCALE GENOMIC DNA]</scope>
    <source>
        <strain evidence="2 3">CGMCC 1.12125</strain>
    </source>
</reference>
<sequence length="171" mass="18698">MSSKPPTRTRRSGSLSDDDRAQTLHDFLFGISLFLVTVTLVFGLFPSFLTPFTSGVGSAEKAQADRVGRAILLNLSEGTERNELNATELQTVLSKSEDQLRTRYGLPRNANINISVKSINNNELVTYDGTVMATPNSASNQSAASSARIVTFRNRTTDACRPACRLVVKVW</sequence>
<dbReference type="Proteomes" id="UP001597119">
    <property type="component" value="Unassembled WGS sequence"/>
</dbReference>
<dbReference type="InterPro" id="IPR056613">
    <property type="entry name" value="DUF7287"/>
</dbReference>
<dbReference type="EMBL" id="JBHUDJ010000003">
    <property type="protein sequence ID" value="MFD1587466.1"/>
    <property type="molecule type" value="Genomic_DNA"/>
</dbReference>
<proteinExistence type="predicted"/>
<protein>
    <submittedName>
        <fullName evidence="2">Uncharacterized protein</fullName>
    </submittedName>
</protein>